<protein>
    <recommendedName>
        <fullName evidence="4">Chloramphenicol O-acetyltransferase</fullName>
    </recommendedName>
</protein>
<dbReference type="InterPro" id="IPR001707">
    <property type="entry name" value="Cmp_AcTrfase"/>
</dbReference>
<proteinExistence type="predicted"/>
<dbReference type="RefSeq" id="WP_009136685.1">
    <property type="nucleotide sequence ID" value="NZ_JH594596.1"/>
</dbReference>
<dbReference type="EMBL" id="ADMC01000022">
    <property type="protein sequence ID" value="EHP47684.1"/>
    <property type="molecule type" value="Genomic_DNA"/>
</dbReference>
<reference evidence="2 3" key="1">
    <citation type="submission" date="2012-01" db="EMBL/GenBank/DDBJ databases">
        <title>The Genome Sequence of Odoribacter laneus YIT 12061.</title>
        <authorList>
            <consortium name="The Broad Institute Genome Sequencing Platform"/>
            <person name="Earl A."/>
            <person name="Ward D."/>
            <person name="Feldgarden M."/>
            <person name="Gevers D."/>
            <person name="Morotomi M."/>
            <person name="Young S.K."/>
            <person name="Zeng Q."/>
            <person name="Gargeya S."/>
            <person name="Fitzgerald M."/>
            <person name="Haas B."/>
            <person name="Abouelleil A."/>
            <person name="Alvarado L."/>
            <person name="Arachchi H.M."/>
            <person name="Berlin A."/>
            <person name="Chapman S.B."/>
            <person name="Gearin G."/>
            <person name="Goldberg J."/>
            <person name="Griggs A."/>
            <person name="Gujja S."/>
            <person name="Hansen M."/>
            <person name="Heiman D."/>
            <person name="Howarth C."/>
            <person name="Larimer J."/>
            <person name="Lui A."/>
            <person name="MacDonald P.J.P."/>
            <person name="McCowen C."/>
            <person name="Montmayeur A."/>
            <person name="Murphy C."/>
            <person name="Neiman D."/>
            <person name="Pearson M."/>
            <person name="Priest M."/>
            <person name="Roberts A."/>
            <person name="Saif S."/>
            <person name="Shea T."/>
            <person name="Sisk P."/>
            <person name="Stolte C."/>
            <person name="Sykes S."/>
            <person name="Wortman J."/>
            <person name="Nusbaum C."/>
            <person name="Birren B."/>
        </authorList>
    </citation>
    <scope>NUCLEOTIDE SEQUENCE [LARGE SCALE GENOMIC DNA]</scope>
    <source>
        <strain evidence="2 3">YIT 12061</strain>
    </source>
</reference>
<dbReference type="HOGENOM" id="CLU_093121_0_1_10"/>
<dbReference type="InterPro" id="IPR023213">
    <property type="entry name" value="CAT-like_dom_sf"/>
</dbReference>
<evidence type="ECO:0000313" key="3">
    <source>
        <dbReference type="Proteomes" id="UP000004892"/>
    </source>
</evidence>
<dbReference type="GeneID" id="98069110"/>
<dbReference type="PIRSF" id="PIRSF000440">
    <property type="entry name" value="CAT"/>
    <property type="match status" value="1"/>
</dbReference>
<keyword evidence="3" id="KW-1185">Reference proteome</keyword>
<comment type="caution">
    <text evidence="2">The sequence shown here is derived from an EMBL/GenBank/DDBJ whole genome shotgun (WGS) entry which is preliminary data.</text>
</comment>
<dbReference type="Proteomes" id="UP000004892">
    <property type="component" value="Unassembled WGS sequence"/>
</dbReference>
<evidence type="ECO:0008006" key="4">
    <source>
        <dbReference type="Google" id="ProtNLM"/>
    </source>
</evidence>
<dbReference type="Gene3D" id="3.30.559.10">
    <property type="entry name" value="Chloramphenicol acetyltransferase-like domain"/>
    <property type="match status" value="1"/>
</dbReference>
<accession>H1DH01</accession>
<dbReference type="eggNOG" id="COG4845">
    <property type="taxonomic scope" value="Bacteria"/>
</dbReference>
<dbReference type="PANTHER" id="PTHR38474">
    <property type="entry name" value="SLR0299 PROTEIN"/>
    <property type="match status" value="1"/>
</dbReference>
<dbReference type="PANTHER" id="PTHR38474:SF1">
    <property type="entry name" value="SLR0299 PROTEIN"/>
    <property type="match status" value="1"/>
</dbReference>
<dbReference type="PATRIC" id="fig|742817.3.peg.1635"/>
<dbReference type="SMART" id="SM01059">
    <property type="entry name" value="CAT"/>
    <property type="match status" value="1"/>
</dbReference>
<dbReference type="GO" id="GO:0008811">
    <property type="term" value="F:chloramphenicol O-acetyltransferase activity"/>
    <property type="evidence" value="ECO:0007669"/>
    <property type="project" value="InterPro"/>
</dbReference>
<name>H1DH01_9BACT</name>
<feature type="active site" description="Proton acceptor" evidence="1">
    <location>
        <position position="188"/>
    </location>
</feature>
<evidence type="ECO:0000313" key="2">
    <source>
        <dbReference type="EMBL" id="EHP47684.1"/>
    </source>
</evidence>
<gene>
    <name evidence="2" type="ORF">HMPREF9449_01537</name>
</gene>
<dbReference type="SUPFAM" id="SSF52777">
    <property type="entry name" value="CoA-dependent acyltransferases"/>
    <property type="match status" value="1"/>
</dbReference>
<dbReference type="Pfam" id="PF00302">
    <property type="entry name" value="CAT"/>
    <property type="match status" value="1"/>
</dbReference>
<evidence type="ECO:0000256" key="1">
    <source>
        <dbReference type="PIRSR" id="PIRSR000440-1"/>
    </source>
</evidence>
<dbReference type="AlphaFoldDB" id="H1DH01"/>
<dbReference type="STRING" id="742817.HMPREF9449_01537"/>
<sequence>MRHIIDVNTWKRKEEYLFFRTFFNPMVAVTVEVDCTQAYKKAKEKKVSFALYYLHAALVAANRIEEFRYRQEGEEVVLYDRIDLFTPVLTADGSYRSVLLPAEEEWETFRKKAMPIMEAAKQGVGEAHSEKEQGRNILLISVNPWYRFSSVQLAIPQEPQLNIPIFTFGKVMLEGEKRMMPVSLSVNHAFVSGYQIGCFLKEFQALLDR</sequence>
<organism evidence="2 3">
    <name type="scientific">Odoribacter laneus YIT 12061</name>
    <dbReference type="NCBI Taxonomy" id="742817"/>
    <lineage>
        <taxon>Bacteria</taxon>
        <taxon>Pseudomonadati</taxon>
        <taxon>Bacteroidota</taxon>
        <taxon>Bacteroidia</taxon>
        <taxon>Bacteroidales</taxon>
        <taxon>Odoribacteraceae</taxon>
        <taxon>Odoribacter</taxon>
    </lineage>
</organism>